<sequence length="65" mass="6806">MFNENETKDSGSGPPRRSAPGQLRLELPQQSAPIERGRRPEGCDATGGAQASGILGSLLGDILPF</sequence>
<evidence type="ECO:0000313" key="2">
    <source>
        <dbReference type="EMBL" id="GAA2427740.1"/>
    </source>
</evidence>
<gene>
    <name evidence="2" type="ORF">GCM10010255_82970</name>
</gene>
<evidence type="ECO:0000256" key="1">
    <source>
        <dbReference type="SAM" id="MobiDB-lite"/>
    </source>
</evidence>
<evidence type="ECO:0000313" key="3">
    <source>
        <dbReference type="Proteomes" id="UP001499986"/>
    </source>
</evidence>
<name>A0ABN3JG12_9ACTN</name>
<reference evidence="2 3" key="1">
    <citation type="journal article" date="2019" name="Int. J. Syst. Evol. Microbiol.">
        <title>The Global Catalogue of Microorganisms (GCM) 10K type strain sequencing project: providing services to taxonomists for standard genome sequencing and annotation.</title>
        <authorList>
            <consortium name="The Broad Institute Genomics Platform"/>
            <consortium name="The Broad Institute Genome Sequencing Center for Infectious Disease"/>
            <person name="Wu L."/>
            <person name="Ma J."/>
        </authorList>
    </citation>
    <scope>NUCLEOTIDE SEQUENCE [LARGE SCALE GENOMIC DNA]</scope>
    <source>
        <strain evidence="2 3">JCM 4358</strain>
    </source>
</reference>
<proteinExistence type="predicted"/>
<organism evidence="2 3">
    <name type="scientific">Streptomyces coeruleofuscus</name>
    <dbReference type="NCBI Taxonomy" id="66879"/>
    <lineage>
        <taxon>Bacteria</taxon>
        <taxon>Bacillati</taxon>
        <taxon>Actinomycetota</taxon>
        <taxon>Actinomycetes</taxon>
        <taxon>Kitasatosporales</taxon>
        <taxon>Streptomycetaceae</taxon>
        <taxon>Streptomyces</taxon>
    </lineage>
</organism>
<comment type="caution">
    <text evidence="2">The sequence shown here is derived from an EMBL/GenBank/DDBJ whole genome shotgun (WGS) entry which is preliminary data.</text>
</comment>
<dbReference type="EMBL" id="BAAASE010000019">
    <property type="protein sequence ID" value="GAA2427740.1"/>
    <property type="molecule type" value="Genomic_DNA"/>
</dbReference>
<keyword evidence="3" id="KW-1185">Reference proteome</keyword>
<feature type="region of interest" description="Disordered" evidence="1">
    <location>
        <begin position="1"/>
        <end position="50"/>
    </location>
</feature>
<dbReference type="RefSeq" id="WP_346139649.1">
    <property type="nucleotide sequence ID" value="NZ_BAAASE010000019.1"/>
</dbReference>
<accession>A0ABN3JG12</accession>
<protein>
    <submittedName>
        <fullName evidence="2">Uncharacterized protein</fullName>
    </submittedName>
</protein>
<dbReference type="Proteomes" id="UP001499986">
    <property type="component" value="Unassembled WGS sequence"/>
</dbReference>